<protein>
    <submittedName>
        <fullName evidence="1">Uncharacterized protein</fullName>
    </submittedName>
</protein>
<name>A0AAV1SAR1_9ROSI</name>
<gene>
    <name evidence="1" type="ORF">DCAF_LOCUS20032</name>
</gene>
<dbReference type="Proteomes" id="UP001314170">
    <property type="component" value="Unassembled WGS sequence"/>
</dbReference>
<keyword evidence="2" id="KW-1185">Reference proteome</keyword>
<reference evidence="1 2" key="1">
    <citation type="submission" date="2024-01" db="EMBL/GenBank/DDBJ databases">
        <authorList>
            <person name="Waweru B."/>
        </authorList>
    </citation>
    <scope>NUCLEOTIDE SEQUENCE [LARGE SCALE GENOMIC DNA]</scope>
</reference>
<accession>A0AAV1SAR1</accession>
<sequence length="90" mass="10324">MEYLKRDVKALRATTIQTAKYWLHSNVANYQDKVLTTNENSTGRGRLFSIDEEYHLPSNRHLLPAVANTRGRGWVEENFPTSVGVMKAMQ</sequence>
<comment type="caution">
    <text evidence="1">The sequence shown here is derived from an EMBL/GenBank/DDBJ whole genome shotgun (WGS) entry which is preliminary data.</text>
</comment>
<proteinExistence type="predicted"/>
<evidence type="ECO:0000313" key="2">
    <source>
        <dbReference type="Proteomes" id="UP001314170"/>
    </source>
</evidence>
<dbReference type="EMBL" id="CAWUPB010001173">
    <property type="protein sequence ID" value="CAK7347348.1"/>
    <property type="molecule type" value="Genomic_DNA"/>
</dbReference>
<evidence type="ECO:0000313" key="1">
    <source>
        <dbReference type="EMBL" id="CAK7347348.1"/>
    </source>
</evidence>
<organism evidence="1 2">
    <name type="scientific">Dovyalis caffra</name>
    <dbReference type="NCBI Taxonomy" id="77055"/>
    <lineage>
        <taxon>Eukaryota</taxon>
        <taxon>Viridiplantae</taxon>
        <taxon>Streptophyta</taxon>
        <taxon>Embryophyta</taxon>
        <taxon>Tracheophyta</taxon>
        <taxon>Spermatophyta</taxon>
        <taxon>Magnoliopsida</taxon>
        <taxon>eudicotyledons</taxon>
        <taxon>Gunneridae</taxon>
        <taxon>Pentapetalae</taxon>
        <taxon>rosids</taxon>
        <taxon>fabids</taxon>
        <taxon>Malpighiales</taxon>
        <taxon>Salicaceae</taxon>
        <taxon>Flacourtieae</taxon>
        <taxon>Dovyalis</taxon>
    </lineage>
</organism>
<dbReference type="AlphaFoldDB" id="A0AAV1SAR1"/>